<proteinExistence type="inferred from homology"/>
<evidence type="ECO:0000256" key="5">
    <source>
        <dbReference type="ARBA" id="ARBA00023125"/>
    </source>
</evidence>
<feature type="domain" description="Replication factor A C-terminal" evidence="6">
    <location>
        <begin position="390"/>
        <end position="506"/>
    </location>
</feature>
<dbReference type="GO" id="GO:0003677">
    <property type="term" value="F:DNA binding"/>
    <property type="evidence" value="ECO:0007669"/>
    <property type="project" value="UniProtKB-KW"/>
</dbReference>
<reference evidence="10" key="1">
    <citation type="submission" date="2017-02" db="UniProtKB">
        <authorList>
            <consortium name="WormBaseParasite"/>
        </authorList>
    </citation>
    <scope>IDENTIFICATION</scope>
</reference>
<dbReference type="Pfam" id="PF16900">
    <property type="entry name" value="REPA_OB_2"/>
    <property type="match status" value="1"/>
</dbReference>
<dbReference type="InterPro" id="IPR031657">
    <property type="entry name" value="REPA_OB_2"/>
</dbReference>
<dbReference type="AlphaFoldDB" id="A0A0R3QYA1"/>
<protein>
    <submittedName>
        <fullName evidence="10">Replication protein A subunit</fullName>
    </submittedName>
</protein>
<evidence type="ECO:0000259" key="6">
    <source>
        <dbReference type="Pfam" id="PF08646"/>
    </source>
</evidence>
<name>A0A0R3QYA1_9BILA</name>
<evidence type="ECO:0000256" key="1">
    <source>
        <dbReference type="ARBA" id="ARBA00005690"/>
    </source>
</evidence>
<evidence type="ECO:0000256" key="3">
    <source>
        <dbReference type="ARBA" id="ARBA00022771"/>
    </source>
</evidence>
<dbReference type="EMBL" id="UZAG01017786">
    <property type="protein sequence ID" value="VDO36621.1"/>
    <property type="molecule type" value="Genomic_DNA"/>
</dbReference>
<gene>
    <name evidence="8" type="ORF">BTMF_LOCUS10737</name>
</gene>
<dbReference type="CDD" id="cd04476">
    <property type="entry name" value="RPA1_DBD_C"/>
    <property type="match status" value="1"/>
</dbReference>
<dbReference type="PANTHER" id="PTHR47165">
    <property type="entry name" value="OS03G0429900 PROTEIN"/>
    <property type="match status" value="1"/>
</dbReference>
<keyword evidence="5" id="KW-0238">DNA-binding</keyword>
<dbReference type="FunFam" id="2.40.50.140:FF:000041">
    <property type="entry name" value="Replication protein A subunit"/>
    <property type="match status" value="1"/>
</dbReference>
<dbReference type="InterPro" id="IPR047192">
    <property type="entry name" value="Euk_RPA1_DBD_C"/>
</dbReference>
<dbReference type="InterPro" id="IPR012340">
    <property type="entry name" value="NA-bd_OB-fold"/>
</dbReference>
<evidence type="ECO:0000256" key="2">
    <source>
        <dbReference type="ARBA" id="ARBA00022723"/>
    </source>
</evidence>
<dbReference type="PROSITE" id="PS50138">
    <property type="entry name" value="BRCA2_REPEAT"/>
    <property type="match status" value="1"/>
</dbReference>
<dbReference type="InterPro" id="IPR013955">
    <property type="entry name" value="Rep_factor-A_C"/>
</dbReference>
<keyword evidence="9" id="KW-1185">Reference proteome</keyword>
<dbReference type="Pfam" id="PF00634">
    <property type="entry name" value="BRCA2"/>
    <property type="match status" value="1"/>
</dbReference>
<keyword evidence="4" id="KW-0862">Zinc</keyword>
<keyword evidence="3" id="KW-0863">Zinc-finger</keyword>
<comment type="similarity">
    <text evidence="1">Belongs to the replication factor A protein 1 family.</text>
</comment>
<evidence type="ECO:0000256" key="4">
    <source>
        <dbReference type="ARBA" id="ARBA00022833"/>
    </source>
</evidence>
<dbReference type="WBParaSite" id="BTMF_0001272501-mRNA-1">
    <property type="protein sequence ID" value="BTMF_0001272501-mRNA-1"/>
    <property type="gene ID" value="BTMF_0001272501"/>
</dbReference>
<dbReference type="CDD" id="cd04475">
    <property type="entry name" value="RPA1_DBD_B"/>
    <property type="match status" value="1"/>
</dbReference>
<evidence type="ECO:0000313" key="8">
    <source>
        <dbReference type="EMBL" id="VDO36621.1"/>
    </source>
</evidence>
<dbReference type="GO" id="GO:0008270">
    <property type="term" value="F:zinc ion binding"/>
    <property type="evidence" value="ECO:0007669"/>
    <property type="project" value="UniProtKB-KW"/>
</dbReference>
<evidence type="ECO:0000313" key="10">
    <source>
        <dbReference type="WBParaSite" id="BTMF_0001272501-mRNA-1"/>
    </source>
</evidence>
<accession>A0A0R3QYA1</accession>
<dbReference type="Gene3D" id="2.40.50.140">
    <property type="entry name" value="Nucleic acid-binding proteins"/>
    <property type="match status" value="3"/>
</dbReference>
<evidence type="ECO:0000313" key="9">
    <source>
        <dbReference type="Proteomes" id="UP000280834"/>
    </source>
</evidence>
<organism evidence="10">
    <name type="scientific">Brugia timori</name>
    <dbReference type="NCBI Taxonomy" id="42155"/>
    <lineage>
        <taxon>Eukaryota</taxon>
        <taxon>Metazoa</taxon>
        <taxon>Ecdysozoa</taxon>
        <taxon>Nematoda</taxon>
        <taxon>Chromadorea</taxon>
        <taxon>Rhabditida</taxon>
        <taxon>Spirurina</taxon>
        <taxon>Spiruromorpha</taxon>
        <taxon>Filarioidea</taxon>
        <taxon>Onchocercidae</taxon>
        <taxon>Brugia</taxon>
    </lineage>
</organism>
<keyword evidence="2" id="KW-0479">Metal-binding</keyword>
<feature type="domain" description="Replication protein A OB" evidence="7">
    <location>
        <begin position="251"/>
        <end position="338"/>
    </location>
</feature>
<dbReference type="STRING" id="42155.A0A0R3QYA1"/>
<evidence type="ECO:0000259" key="7">
    <source>
        <dbReference type="Pfam" id="PF16900"/>
    </source>
</evidence>
<sequence length="556" mass="63292">MSVGFITASGKDITVSEKALQKARHLFELLDDDDDNNDSIRATIGNSGNARCSSVENSDSLTLTFLFSALRRNSKRISLTFKSPLVKNPRLDNDSVCGKVGNVTPIKLLTPYCKNWRLCIKVISVDEITCIRGQRIFAFQAVDDGGVEIRVCAFGDIAHRTAALICPEQMYYITHASVKMANKRYSRNQHDMEVVLRPDSEVTKCTDRPQILSPKVNFEFVRIHNLQSFIDTEIESFGACEGFLMNKERLNNITEDVLGTVIHIGEMKQLKSKTGEDLQKREIQIVDDSGYYVTVNLWGQKAKIFPSEQYQHVLAVKGLLVRCFQGTISLVSMTSTKLLHDPHFPEADALQFWYSKNKDKAFKSASVNQVSSFKEHRWIKQLKFSVDGHFFNLTAMISSIFIENAVYKGCLTCKKKLLVEKDGDLYICSKCGICNEYKYYYTLHMELFDFTGTVHVTAFDDCAQKLIGEQADEVAKLLIFDRDRYQSSFKSVLFKPYMFRLGAQRRGNTDCSTASAKTKQVYFWSVKDVITMPFDSYCTFLERTIEHMSSGIFIEK</sequence>
<dbReference type="Pfam" id="PF08646">
    <property type="entry name" value="Rep_fac-A_C"/>
    <property type="match status" value="1"/>
</dbReference>
<dbReference type="InterPro" id="IPR002093">
    <property type="entry name" value="BRCA2_repeat"/>
</dbReference>
<dbReference type="SUPFAM" id="SSF50249">
    <property type="entry name" value="Nucleic acid-binding proteins"/>
    <property type="match status" value="3"/>
</dbReference>
<dbReference type="PANTHER" id="PTHR47165:SF4">
    <property type="entry name" value="OS03G0429900 PROTEIN"/>
    <property type="match status" value="1"/>
</dbReference>
<dbReference type="Proteomes" id="UP000280834">
    <property type="component" value="Unassembled WGS sequence"/>
</dbReference>
<reference evidence="8 9" key="2">
    <citation type="submission" date="2018-11" db="EMBL/GenBank/DDBJ databases">
        <authorList>
            <consortium name="Pathogen Informatics"/>
        </authorList>
    </citation>
    <scope>NUCLEOTIDE SEQUENCE [LARGE SCALE GENOMIC DNA]</scope>
</reference>